<dbReference type="PANTHER" id="PTHR30401:SF0">
    <property type="entry name" value="TRNA 2-SELENOURIDINE SYNTHASE"/>
    <property type="match status" value="1"/>
</dbReference>
<dbReference type="GO" id="GO:0002098">
    <property type="term" value="P:tRNA wobble uridine modification"/>
    <property type="evidence" value="ECO:0007669"/>
    <property type="project" value="InterPro"/>
</dbReference>
<dbReference type="SMART" id="SM00450">
    <property type="entry name" value="RHOD"/>
    <property type="match status" value="1"/>
</dbReference>
<evidence type="ECO:0000313" key="3">
    <source>
        <dbReference type="EMBL" id="KNY29918.1"/>
    </source>
</evidence>
<dbReference type="HAMAP" id="MF_01622">
    <property type="entry name" value="tRNA_sel_U_synth"/>
    <property type="match status" value="1"/>
</dbReference>
<dbReference type="RefSeq" id="WP_242857045.1">
    <property type="nucleotide sequence ID" value="NZ_LGTC01000001.1"/>
</dbReference>
<dbReference type="PATRIC" id="fig|398512.5.peg.5446"/>
<dbReference type="PROSITE" id="PS50206">
    <property type="entry name" value="RHODANESE_3"/>
    <property type="match status" value="1"/>
</dbReference>
<evidence type="ECO:0000256" key="1">
    <source>
        <dbReference type="ARBA" id="ARBA00023266"/>
    </source>
</evidence>
<dbReference type="InterPro" id="IPR001763">
    <property type="entry name" value="Rhodanese-like_dom"/>
</dbReference>
<proteinExistence type="inferred from homology"/>
<reference evidence="4" key="1">
    <citation type="submission" date="2015-07" db="EMBL/GenBank/DDBJ databases">
        <title>Near-Complete Genome Sequence of the Cellulolytic Bacterium Bacteroides (Pseudobacteroides) cellulosolvens ATCC 35603.</title>
        <authorList>
            <person name="Dassa B."/>
            <person name="Utturkar S.M."/>
            <person name="Klingeman D.M."/>
            <person name="Hurt R.A."/>
            <person name="Keller M."/>
            <person name="Xu J."/>
            <person name="Reddy Y.H.K."/>
            <person name="Borovok I."/>
            <person name="Grinberg I.R."/>
            <person name="Lamed R."/>
            <person name="Zhivin O."/>
            <person name="Bayer E.A."/>
            <person name="Brown S.D."/>
        </authorList>
    </citation>
    <scope>NUCLEOTIDE SEQUENCE [LARGE SCALE GENOMIC DNA]</scope>
    <source>
        <strain evidence="4">DSM 2933</strain>
    </source>
</reference>
<dbReference type="SUPFAM" id="SSF52821">
    <property type="entry name" value="Rhodanese/Cell cycle control phosphatase"/>
    <property type="match status" value="1"/>
</dbReference>
<dbReference type="PANTHER" id="PTHR30401">
    <property type="entry name" value="TRNA 2-SELENOURIDINE SYNTHASE"/>
    <property type="match status" value="1"/>
</dbReference>
<feature type="domain" description="Rhodanese" evidence="2">
    <location>
        <begin position="18"/>
        <end position="142"/>
    </location>
</feature>
<comment type="caution">
    <text evidence="3">The sequence shown here is derived from an EMBL/GenBank/DDBJ whole genome shotgun (WGS) entry which is preliminary data.</text>
</comment>
<sequence>MDMSNLIKNITDDYEKIVLNKIPLIDVRAPIEFIKGSFLNAVNLPLMNDEERHLVGTCYKEKGSEEAVKLGHQLVSGKTRQERIDAWASHLNIYPNSIIYCFRGGLRSSISQQWIYETTGKEVTKLHGGYKAFRNYLIDHLVPPEQIVPLVLGGLTGCGKTVLLKKLDNSIDLEGLANHRGSSFGRYVTPQPTQIDFENNLAYALIRHKHRGYSKLLLEDESVNIGKCIIPKPLYAYFRTGNLILLDIPFEERLINTHNEYVIESQEEYLNEFGDLGLSNWFEYISGSMSRIKKRLGGDLYNRVIDCLQFAYQKQLESGDATAHKNWIEILLKEYYDPMYDYQIQTTTRKILFKGNTNEVLEYLATTQI</sequence>
<dbReference type="InterPro" id="IPR017582">
    <property type="entry name" value="SelU"/>
</dbReference>
<dbReference type="EMBL" id="LGTC01000001">
    <property type="protein sequence ID" value="KNY29918.1"/>
    <property type="molecule type" value="Genomic_DNA"/>
</dbReference>
<dbReference type="STRING" id="398512.Bccel_5195"/>
<dbReference type="Gene3D" id="3.40.250.10">
    <property type="entry name" value="Rhodanese-like domain"/>
    <property type="match status" value="1"/>
</dbReference>
<gene>
    <name evidence="3" type="ORF">Bccel_5195</name>
</gene>
<evidence type="ECO:0000313" key="4">
    <source>
        <dbReference type="Proteomes" id="UP000036923"/>
    </source>
</evidence>
<keyword evidence="1" id="KW-0711">Selenium</keyword>
<dbReference type="InterPro" id="IPR058840">
    <property type="entry name" value="AAA_SelU"/>
</dbReference>
<name>A0A0L6JVQ4_9FIRM</name>
<dbReference type="GO" id="GO:0043828">
    <property type="term" value="F:tRNA 2-selenouridine synthase activity"/>
    <property type="evidence" value="ECO:0007669"/>
    <property type="project" value="InterPro"/>
</dbReference>
<organism evidence="3 4">
    <name type="scientific">Pseudobacteroides cellulosolvens ATCC 35603 = DSM 2933</name>
    <dbReference type="NCBI Taxonomy" id="398512"/>
    <lineage>
        <taxon>Bacteria</taxon>
        <taxon>Bacillati</taxon>
        <taxon>Bacillota</taxon>
        <taxon>Clostridia</taxon>
        <taxon>Eubacteriales</taxon>
        <taxon>Oscillospiraceae</taxon>
        <taxon>Pseudobacteroides</taxon>
    </lineage>
</organism>
<dbReference type="NCBIfam" id="NF008751">
    <property type="entry name" value="PRK11784.1-3"/>
    <property type="match status" value="1"/>
</dbReference>
<dbReference type="AlphaFoldDB" id="A0A0L6JVQ4"/>
<dbReference type="Proteomes" id="UP000036923">
    <property type="component" value="Unassembled WGS sequence"/>
</dbReference>
<dbReference type="NCBIfam" id="NF008750">
    <property type="entry name" value="PRK11784.1-2"/>
    <property type="match status" value="1"/>
</dbReference>
<dbReference type="InterPro" id="IPR036873">
    <property type="entry name" value="Rhodanese-like_dom_sf"/>
</dbReference>
<keyword evidence="4" id="KW-1185">Reference proteome</keyword>
<evidence type="ECO:0000259" key="2">
    <source>
        <dbReference type="PROSITE" id="PS50206"/>
    </source>
</evidence>
<dbReference type="Pfam" id="PF26341">
    <property type="entry name" value="AAA_SelU"/>
    <property type="match status" value="1"/>
</dbReference>
<accession>A0A0L6JVQ4</accession>
<dbReference type="NCBIfam" id="TIGR03167">
    <property type="entry name" value="tRNA_sel_U_synt"/>
    <property type="match status" value="1"/>
</dbReference>
<dbReference type="eggNOG" id="COG2603">
    <property type="taxonomic scope" value="Bacteria"/>
</dbReference>
<protein>
    <submittedName>
        <fullName evidence="3">tRNA 2-selenouridine synthase</fullName>
    </submittedName>
</protein>